<proteinExistence type="predicted"/>
<dbReference type="InterPro" id="IPR036987">
    <property type="entry name" value="SRA-YDG_sf"/>
</dbReference>
<dbReference type="GeneID" id="14914786"/>
<protein>
    <recommendedName>
        <fullName evidence="3">YDG domain-containing protein</fullName>
    </recommendedName>
</protein>
<feature type="compositionally biased region" description="Basic and acidic residues" evidence="2">
    <location>
        <begin position="698"/>
        <end position="709"/>
    </location>
</feature>
<sequence>MDRVTAPEVKSERWSITARFLLNVDDSHTTVEPPGCLTLAERDPFWIAKALRKKQPSFFGHPPQVPVGHVFESFSPVMETGLHPTHVQAVAGTSKEGVRSMKMGRERNLVNMDRLDSIVCFTNGTHSRRGGQPDIDATFSNERNKPWLTSMLSNKPIRVVVSSSTTSPFAPQCGPDGEDKWHYRGLFTCRGAYVVEVDGLYRIYVSLEALSREHTYRPPLEHGVVEDSDGKESDDDDDDDDDDGDDDGQKGGASRKRKRRRRGTTTKEKRRRKKRKRPACQQLRSDGDRHEQATTLEPETQQMDEAEVEVEEDDDDDAIEVDFPPSRQAVADAGPHEAAAAQAALCCRWSRESAVAAHIMFGTPPSAANLDLDHRLGYVLAVGEEKRLAADSFAGLPLFQLHAYLIRHRSAHLSDRLTLPELLGYLNSLPLFQLRERAVAVHARLRAEAAHSRDDPRGGGGERKAEARIAEYLCSLEDLTQAHVGIKEPEQGLPCYFLTNACLFDQSGGMVSLERVRPDARASVVGQVTGHPSTWVLAAPASPLHLDYGMSGLWLRVDNPFRAWIRVMSGSELYTPLFVSTLRKARMAYAVHDHIRHLPACVRTKVTFRWLVAKGTYSEADIASAAAFLYDHLEQEHPGVPCIDHLDTLPRPEAPKPRAPAMLVPHWADTEHRLVWVAQQMPRGVAIEPRLGIYTEPPEEREGKRKADPKPSSASTRKSSRRTSRPPSPSRDKTSAH</sequence>
<feature type="domain" description="YDG" evidence="3">
    <location>
        <begin position="59"/>
        <end position="191"/>
    </location>
</feature>
<keyword evidence="1" id="KW-0539">Nucleus</keyword>
<feature type="compositionally biased region" description="Acidic residues" evidence="2">
    <location>
        <begin position="232"/>
        <end position="246"/>
    </location>
</feature>
<gene>
    <name evidence="4" type="ORF">ACA1_139560</name>
</gene>
<organism evidence="4 5">
    <name type="scientific">Acanthamoeba castellanii (strain ATCC 30010 / Neff)</name>
    <dbReference type="NCBI Taxonomy" id="1257118"/>
    <lineage>
        <taxon>Eukaryota</taxon>
        <taxon>Amoebozoa</taxon>
        <taxon>Discosea</taxon>
        <taxon>Longamoebia</taxon>
        <taxon>Centramoebida</taxon>
        <taxon>Acanthamoebidae</taxon>
        <taxon>Acanthamoeba</taxon>
    </lineage>
</organism>
<dbReference type="KEGG" id="acan:ACA1_139560"/>
<dbReference type="RefSeq" id="XP_004336242.1">
    <property type="nucleotide sequence ID" value="XM_004336194.1"/>
</dbReference>
<dbReference type="Gene3D" id="2.30.280.10">
    <property type="entry name" value="SRA-YDG"/>
    <property type="match status" value="1"/>
</dbReference>
<keyword evidence="5" id="KW-1185">Reference proteome</keyword>
<feature type="region of interest" description="Disordered" evidence="2">
    <location>
        <begin position="218"/>
        <end position="315"/>
    </location>
</feature>
<dbReference type="Pfam" id="PF02182">
    <property type="entry name" value="SAD_SRA"/>
    <property type="match status" value="1"/>
</dbReference>
<feature type="compositionally biased region" description="Basic residues" evidence="2">
    <location>
        <begin position="253"/>
        <end position="278"/>
    </location>
</feature>
<accession>L8GN24</accession>
<dbReference type="Proteomes" id="UP000011083">
    <property type="component" value="Unassembled WGS sequence"/>
</dbReference>
<dbReference type="SUPFAM" id="SSF88697">
    <property type="entry name" value="PUA domain-like"/>
    <property type="match status" value="1"/>
</dbReference>
<dbReference type="VEuPathDB" id="AmoebaDB:ACA1_139560"/>
<evidence type="ECO:0000259" key="3">
    <source>
        <dbReference type="Pfam" id="PF02182"/>
    </source>
</evidence>
<feature type="region of interest" description="Disordered" evidence="2">
    <location>
        <begin position="688"/>
        <end position="737"/>
    </location>
</feature>
<name>L8GN24_ACACF</name>
<dbReference type="InterPro" id="IPR015947">
    <property type="entry name" value="PUA-like_sf"/>
</dbReference>
<evidence type="ECO:0000256" key="2">
    <source>
        <dbReference type="SAM" id="MobiDB-lite"/>
    </source>
</evidence>
<reference evidence="4 5" key="1">
    <citation type="journal article" date="2013" name="Genome Biol.">
        <title>Genome of Acanthamoeba castellanii highlights extensive lateral gene transfer and early evolution of tyrosine kinase signaling.</title>
        <authorList>
            <person name="Clarke M."/>
            <person name="Lohan A.J."/>
            <person name="Liu B."/>
            <person name="Lagkouvardos I."/>
            <person name="Roy S."/>
            <person name="Zafar N."/>
            <person name="Bertelli C."/>
            <person name="Schilde C."/>
            <person name="Kianianmomeni A."/>
            <person name="Burglin T.R."/>
            <person name="Frech C."/>
            <person name="Turcotte B."/>
            <person name="Kopec K.O."/>
            <person name="Synnott J.M."/>
            <person name="Choo C."/>
            <person name="Paponov I."/>
            <person name="Finkler A."/>
            <person name="Soon Heng Tan C."/>
            <person name="Hutchins A.P."/>
            <person name="Weinmeier T."/>
            <person name="Rattei T."/>
            <person name="Chu J.S."/>
            <person name="Gimenez G."/>
            <person name="Irimia M."/>
            <person name="Rigden D.J."/>
            <person name="Fitzpatrick D.A."/>
            <person name="Lorenzo-Morales J."/>
            <person name="Bateman A."/>
            <person name="Chiu C.H."/>
            <person name="Tang P."/>
            <person name="Hegemann P."/>
            <person name="Fromm H."/>
            <person name="Raoult D."/>
            <person name="Greub G."/>
            <person name="Miranda-Saavedra D."/>
            <person name="Chen N."/>
            <person name="Nash P."/>
            <person name="Ginger M.L."/>
            <person name="Horn M."/>
            <person name="Schaap P."/>
            <person name="Caler L."/>
            <person name="Loftus B."/>
        </authorList>
    </citation>
    <scope>NUCLEOTIDE SEQUENCE [LARGE SCALE GENOMIC DNA]</scope>
    <source>
        <strain evidence="4 5">Neff</strain>
    </source>
</reference>
<dbReference type="InterPro" id="IPR003105">
    <property type="entry name" value="SRA_YDG"/>
</dbReference>
<evidence type="ECO:0000313" key="4">
    <source>
        <dbReference type="EMBL" id="ELR14229.1"/>
    </source>
</evidence>
<feature type="compositionally biased region" description="Basic and acidic residues" evidence="2">
    <location>
        <begin position="218"/>
        <end position="231"/>
    </location>
</feature>
<dbReference type="AlphaFoldDB" id="L8GN24"/>
<evidence type="ECO:0000256" key="1">
    <source>
        <dbReference type="ARBA" id="ARBA00023242"/>
    </source>
</evidence>
<feature type="compositionally biased region" description="Acidic residues" evidence="2">
    <location>
        <begin position="302"/>
        <end position="315"/>
    </location>
</feature>
<evidence type="ECO:0000313" key="5">
    <source>
        <dbReference type="Proteomes" id="UP000011083"/>
    </source>
</evidence>
<dbReference type="EMBL" id="KB008066">
    <property type="protein sequence ID" value="ELR14229.1"/>
    <property type="molecule type" value="Genomic_DNA"/>
</dbReference>